<sequence>MDDDTRSADDRAAACAQEPVHSQPTAPAPKILTQFRAQRLSLRKRPKAYNAAARPFIPHTSAGGTQSLADASLTERKSVPAKPRRLVYGAQHGDESHNNSQAKSAGGGPAHDWTGPLNKASGSSTAQQVQRSTRTAPGIPEASGHQAFMPAVRKGSTVQAWVPRRRNWASFDALDDLPDLSGHRQPETGKPSRDSSATRQPDLANCQPSERCSEALRPLKSSLSNVAPVSRDDRPEHGTAQSGSGLANTAASPAQRRLQCDGSPRSAPQFPCRLAQRGISDPAKPGSPSGAFTGAKLPQCTTQASDTPNCNAHAVPCASIEACALVGQGHHLQLATAAASVGPCRKPFAAPRLVGKAGEGDSSSAGEDAAHAAQGSGSQGRPSALQQAAEGDKRQQNLARTACQGRSEAQHFRSSSVQEQQVLDAEASKNAMQRDASCAVNCSTDQEPVISDSWADSASSEHNEGSHLQELCSEQQVSRAAQQHMLLSQETREQNSRDGGHRQQGASPGRVAQESAKVGASGMGLAAQEGGSGQLTTRKRLKRLYNAPSSLNAHADSGSGHSTEDEDADLLAPPEVLTRAQQAAQDTADRGLRRSLLAGAPGLGAEHTPQLLPETLDSVMEPDADVLHDYPRPSGDLGMQVHAVCSSPGLVVSGRNVAKAPSLGQGLHASGSVRAPLKRLRRAAEPNLAPSAAQEVSEATDQAEDPVDKAKRCPGQAGLPQLHKSNPFMSRRTALKQEPTLACHAAPAQLQNKGAGDELSRADIQSLLQDPLPAQQAKAKGCFTKDLEAAGADVIDLASDDSAEGAPSHKRRSCEPKRLLRLPAMLPQAQQRALQPQQPGNRAYLGAYSSADIPADPLEASAGDARRCTASLEQEAWHQRRHGQGEAGQYAGDNGMAAEDLGASYIPADAERDAWPDCEGASNMHHAREQSARHGGTYGHEGGPFGQSGHPRVGPPWWHRLDDFVPVAALRNHRDPRDDSLVHVNYAAQFSGEKPLAAEGGGFQGARRGRMAKRAAAGAQAGGAAQQEESGEGAPQGGRWMTGHQNRHRKKAGHAGGSRHSLNETEGWRFKNRRQ</sequence>
<feature type="region of interest" description="Disordered" evidence="1">
    <location>
        <begin position="449"/>
        <end position="535"/>
    </location>
</feature>
<feature type="compositionally biased region" description="Polar residues" evidence="1">
    <location>
        <begin position="239"/>
        <end position="252"/>
    </location>
</feature>
<protein>
    <submittedName>
        <fullName evidence="2">Uncharacterized protein</fullName>
    </submittedName>
</protein>
<evidence type="ECO:0000256" key="1">
    <source>
        <dbReference type="SAM" id="MobiDB-lite"/>
    </source>
</evidence>
<feature type="region of interest" description="Disordered" evidence="1">
    <location>
        <begin position="687"/>
        <end position="727"/>
    </location>
</feature>
<feature type="region of interest" description="Disordered" evidence="1">
    <location>
        <begin position="355"/>
        <end position="420"/>
    </location>
</feature>
<gene>
    <name evidence="2" type="ORF">CVIRNUC_009976</name>
</gene>
<feature type="compositionally biased region" description="Basic and acidic residues" evidence="1">
    <location>
        <begin position="490"/>
        <end position="501"/>
    </location>
</feature>
<reference evidence="2 3" key="1">
    <citation type="submission" date="2023-10" db="EMBL/GenBank/DDBJ databases">
        <authorList>
            <person name="Maclean D."/>
            <person name="Macfadyen A."/>
        </authorList>
    </citation>
    <scope>NUCLEOTIDE SEQUENCE [LARGE SCALE GENOMIC DNA]</scope>
</reference>
<evidence type="ECO:0000313" key="3">
    <source>
        <dbReference type="Proteomes" id="UP001314263"/>
    </source>
</evidence>
<proteinExistence type="predicted"/>
<evidence type="ECO:0000313" key="2">
    <source>
        <dbReference type="EMBL" id="CAK0786762.1"/>
    </source>
</evidence>
<feature type="compositionally biased region" description="Basic and acidic residues" evidence="1">
    <location>
        <begin position="181"/>
        <end position="193"/>
    </location>
</feature>
<feature type="compositionally biased region" description="Polar residues" evidence="1">
    <location>
        <begin position="120"/>
        <end position="135"/>
    </location>
</feature>
<keyword evidence="3" id="KW-1185">Reference proteome</keyword>
<comment type="caution">
    <text evidence="2">The sequence shown here is derived from an EMBL/GenBank/DDBJ whole genome shotgun (WGS) entry which is preliminary data.</text>
</comment>
<dbReference type="EMBL" id="CAUYUE010000015">
    <property type="protein sequence ID" value="CAK0786762.1"/>
    <property type="molecule type" value="Genomic_DNA"/>
</dbReference>
<name>A0AAV1IKN5_9CHLO</name>
<dbReference type="AlphaFoldDB" id="A0AAV1IKN5"/>
<feature type="region of interest" description="Disordered" evidence="1">
    <location>
        <begin position="172"/>
        <end position="270"/>
    </location>
</feature>
<feature type="compositionally biased region" description="Basic and acidic residues" evidence="1">
    <location>
        <begin position="1"/>
        <end position="12"/>
    </location>
</feature>
<feature type="compositionally biased region" description="Low complexity" evidence="1">
    <location>
        <begin position="371"/>
        <end position="380"/>
    </location>
</feature>
<accession>A0AAV1IKN5</accession>
<feature type="compositionally biased region" description="Low complexity" evidence="1">
    <location>
        <begin position="1014"/>
        <end position="1028"/>
    </location>
</feature>
<dbReference type="Proteomes" id="UP001314263">
    <property type="component" value="Unassembled WGS sequence"/>
</dbReference>
<feature type="compositionally biased region" description="Polar residues" evidence="1">
    <location>
        <begin position="472"/>
        <end position="489"/>
    </location>
</feature>
<feature type="region of interest" description="Disordered" evidence="1">
    <location>
        <begin position="1"/>
        <end position="31"/>
    </location>
</feature>
<feature type="region of interest" description="Disordered" evidence="1">
    <location>
        <begin position="51"/>
        <end position="157"/>
    </location>
</feature>
<feature type="region of interest" description="Disordered" evidence="1">
    <location>
        <begin position="995"/>
        <end position="1075"/>
    </location>
</feature>
<organism evidence="2 3">
    <name type="scientific">Coccomyxa viridis</name>
    <dbReference type="NCBI Taxonomy" id="1274662"/>
    <lineage>
        <taxon>Eukaryota</taxon>
        <taxon>Viridiplantae</taxon>
        <taxon>Chlorophyta</taxon>
        <taxon>core chlorophytes</taxon>
        <taxon>Trebouxiophyceae</taxon>
        <taxon>Trebouxiophyceae incertae sedis</taxon>
        <taxon>Coccomyxaceae</taxon>
        <taxon>Coccomyxa</taxon>
    </lineage>
</organism>